<gene>
    <name evidence="1" type="ORF">Krac_11165</name>
</gene>
<dbReference type="STRING" id="485913.Krac_11165"/>
<dbReference type="EMBL" id="ADVG01000001">
    <property type="protein sequence ID" value="EFH89600.1"/>
    <property type="molecule type" value="Genomic_DNA"/>
</dbReference>
<organism evidence="1 2">
    <name type="scientific">Ktedonobacter racemifer DSM 44963</name>
    <dbReference type="NCBI Taxonomy" id="485913"/>
    <lineage>
        <taxon>Bacteria</taxon>
        <taxon>Bacillati</taxon>
        <taxon>Chloroflexota</taxon>
        <taxon>Ktedonobacteria</taxon>
        <taxon>Ktedonobacterales</taxon>
        <taxon>Ktedonobacteraceae</taxon>
        <taxon>Ktedonobacter</taxon>
    </lineage>
</organism>
<name>D6TJJ3_KTERA</name>
<evidence type="ECO:0000313" key="1">
    <source>
        <dbReference type="EMBL" id="EFH89600.1"/>
    </source>
</evidence>
<reference evidence="1 2" key="1">
    <citation type="journal article" date="2011" name="Stand. Genomic Sci.">
        <title>Non-contiguous finished genome sequence and contextual data of the filamentous soil bacterium Ktedonobacter racemifer type strain (SOSP1-21).</title>
        <authorList>
            <person name="Chang Y.J."/>
            <person name="Land M."/>
            <person name="Hauser L."/>
            <person name="Chertkov O."/>
            <person name="Del Rio T.G."/>
            <person name="Nolan M."/>
            <person name="Copeland A."/>
            <person name="Tice H."/>
            <person name="Cheng J.F."/>
            <person name="Lucas S."/>
            <person name="Han C."/>
            <person name="Goodwin L."/>
            <person name="Pitluck S."/>
            <person name="Ivanova N."/>
            <person name="Ovchinikova G."/>
            <person name="Pati A."/>
            <person name="Chen A."/>
            <person name="Palaniappan K."/>
            <person name="Mavromatis K."/>
            <person name="Liolios K."/>
            <person name="Brettin T."/>
            <person name="Fiebig A."/>
            <person name="Rohde M."/>
            <person name="Abt B."/>
            <person name="Goker M."/>
            <person name="Detter J.C."/>
            <person name="Woyke T."/>
            <person name="Bristow J."/>
            <person name="Eisen J.A."/>
            <person name="Markowitz V."/>
            <person name="Hugenholtz P."/>
            <person name="Kyrpides N.C."/>
            <person name="Klenk H.P."/>
            <person name="Lapidus A."/>
        </authorList>
    </citation>
    <scope>NUCLEOTIDE SEQUENCE [LARGE SCALE GENOMIC DNA]</scope>
    <source>
        <strain evidence="2">DSM 44963</strain>
    </source>
</reference>
<dbReference type="AlphaFoldDB" id="D6TJJ3"/>
<dbReference type="InParanoid" id="D6TJJ3"/>
<proteinExistence type="predicted"/>
<keyword evidence="2" id="KW-1185">Reference proteome</keyword>
<evidence type="ECO:0000313" key="2">
    <source>
        <dbReference type="Proteomes" id="UP000004508"/>
    </source>
</evidence>
<accession>D6TJJ3</accession>
<dbReference type="Proteomes" id="UP000004508">
    <property type="component" value="Unassembled WGS sequence"/>
</dbReference>
<protein>
    <submittedName>
        <fullName evidence="1">Uncharacterized protein</fullName>
    </submittedName>
</protein>
<sequence length="37" mass="4216">MRLIEWKIVALVAALSLTVSNYQEVYHQIGDPQTQSL</sequence>
<comment type="caution">
    <text evidence="1">The sequence shown here is derived from an EMBL/GenBank/DDBJ whole genome shotgun (WGS) entry which is preliminary data.</text>
</comment>